<dbReference type="InterPro" id="IPR011010">
    <property type="entry name" value="DNA_brk_join_enz"/>
</dbReference>
<evidence type="ECO:0000313" key="7">
    <source>
        <dbReference type="EMBL" id="STF08820.1"/>
    </source>
</evidence>
<dbReference type="Pfam" id="PF14659">
    <property type="entry name" value="Phage_int_SAM_3"/>
    <property type="match status" value="1"/>
</dbReference>
<dbReference type="Proteomes" id="UP000254807">
    <property type="component" value="Unassembled WGS sequence"/>
</dbReference>
<evidence type="ECO:0000256" key="2">
    <source>
        <dbReference type="ARBA" id="ARBA00022908"/>
    </source>
</evidence>
<dbReference type="GO" id="GO:0006310">
    <property type="term" value="P:DNA recombination"/>
    <property type="evidence" value="ECO:0007669"/>
    <property type="project" value="UniProtKB-KW"/>
</dbReference>
<dbReference type="PANTHER" id="PTHR30349">
    <property type="entry name" value="PHAGE INTEGRASE-RELATED"/>
    <property type="match status" value="1"/>
</dbReference>
<proteinExistence type="inferred from homology"/>
<dbReference type="GO" id="GO:0015074">
    <property type="term" value="P:DNA integration"/>
    <property type="evidence" value="ECO:0007669"/>
    <property type="project" value="UniProtKB-KW"/>
</dbReference>
<evidence type="ECO:0000256" key="1">
    <source>
        <dbReference type="ARBA" id="ARBA00008857"/>
    </source>
</evidence>
<accession>A0A376GYQ7</accession>
<name>A0A376GYQ7_ENTGA</name>
<keyword evidence="2" id="KW-0229">DNA integration</keyword>
<evidence type="ECO:0000313" key="6">
    <source>
        <dbReference type="EMBL" id="STD83677.1"/>
    </source>
</evidence>
<dbReference type="Pfam" id="PF00589">
    <property type="entry name" value="Phage_integrase"/>
    <property type="match status" value="1"/>
</dbReference>
<dbReference type="InterPro" id="IPR002104">
    <property type="entry name" value="Integrase_catalytic"/>
</dbReference>
<dbReference type="CDD" id="cd01189">
    <property type="entry name" value="INT_ICEBs1_C_like"/>
    <property type="match status" value="1"/>
</dbReference>
<comment type="similarity">
    <text evidence="1">Belongs to the 'phage' integrase family.</text>
</comment>
<dbReference type="InterPro" id="IPR013762">
    <property type="entry name" value="Integrase-like_cat_sf"/>
</dbReference>
<dbReference type="EMBL" id="UFYW01000006">
    <property type="protein sequence ID" value="STF08820.1"/>
    <property type="molecule type" value="Genomic_DNA"/>
</dbReference>
<dbReference type="SUPFAM" id="SSF56349">
    <property type="entry name" value="DNA breaking-rejoining enzymes"/>
    <property type="match status" value="1"/>
</dbReference>
<dbReference type="InterPro" id="IPR028259">
    <property type="entry name" value="AP2-like_int_N"/>
</dbReference>
<dbReference type="OrthoDB" id="9803188at2"/>
<dbReference type="PROSITE" id="PS51898">
    <property type="entry name" value="TYR_RECOMBINASE"/>
    <property type="match status" value="1"/>
</dbReference>
<organism evidence="6 8">
    <name type="scientific">Enterococcus gallinarum</name>
    <dbReference type="NCBI Taxonomy" id="1353"/>
    <lineage>
        <taxon>Bacteria</taxon>
        <taxon>Bacillati</taxon>
        <taxon>Bacillota</taxon>
        <taxon>Bacilli</taxon>
        <taxon>Lactobacillales</taxon>
        <taxon>Enterococcaceae</taxon>
        <taxon>Enterococcus</taxon>
    </lineage>
</organism>
<feature type="domain" description="Tyr recombinase" evidence="5">
    <location>
        <begin position="175"/>
        <end position="380"/>
    </location>
</feature>
<dbReference type="Gene3D" id="1.10.443.10">
    <property type="entry name" value="Intergrase catalytic core"/>
    <property type="match status" value="1"/>
</dbReference>
<evidence type="ECO:0000313" key="8">
    <source>
        <dbReference type="Proteomes" id="UP000254807"/>
    </source>
</evidence>
<dbReference type="AlphaFoldDB" id="A0A376GYQ7"/>
<protein>
    <submittedName>
        <fullName evidence="6">Integrase</fullName>
    </submittedName>
</protein>
<dbReference type="InterPro" id="IPR004107">
    <property type="entry name" value="Integrase_SAM-like_N"/>
</dbReference>
<dbReference type="GO" id="GO:0003677">
    <property type="term" value="F:DNA binding"/>
    <property type="evidence" value="ECO:0007669"/>
    <property type="project" value="UniProtKB-KW"/>
</dbReference>
<dbReference type="InterPro" id="IPR050090">
    <property type="entry name" value="Tyrosine_recombinase_XerCD"/>
</dbReference>
<dbReference type="Gene3D" id="1.10.150.130">
    <property type="match status" value="1"/>
</dbReference>
<evidence type="ECO:0000259" key="5">
    <source>
        <dbReference type="PROSITE" id="PS51898"/>
    </source>
</evidence>
<evidence type="ECO:0000256" key="4">
    <source>
        <dbReference type="ARBA" id="ARBA00023172"/>
    </source>
</evidence>
<gene>
    <name evidence="6" type="primary">Int-Tn_3</name>
    <name evidence="7" type="synonym">Int-Tn_6</name>
    <name evidence="6" type="ORF">NCTC12360_02150</name>
    <name evidence="7" type="ORF">NCTC12360_03816</name>
</gene>
<reference evidence="6 8" key="1">
    <citation type="submission" date="2018-06" db="EMBL/GenBank/DDBJ databases">
        <authorList>
            <consortium name="Pathogen Informatics"/>
            <person name="Doyle S."/>
        </authorList>
    </citation>
    <scope>NUCLEOTIDE SEQUENCE [LARGE SCALE GENOMIC DNA]</scope>
    <source>
        <strain evidence="6 8">NCTC12360</strain>
    </source>
</reference>
<keyword evidence="3" id="KW-0238">DNA-binding</keyword>
<sequence>MAMIKQYKKKNGEKAWYFKTYLGIDPITRKKKYTTKRGFKTQKEAKIALSRLELEIEKNGFSVEKKEIPTFKEIYDLWYEQYKNTVKESTLFVQRNAIEKHILPKFGALPLDKITVTYCQYQVNDWFSYYKKYSNLIGLTTRIIDYGIKIGLLSTNPMNHVIRPRKSERIDQEKYISPFYTKEQLKKFLDILKQNEDIQLFTMFRLLSFTGLRKGELQALRWKDCDLSKGTISVNQTLAKNEYGKEIFQTPKTKHSRRTISIDEVTLKYLLSWKKEQQRRYLKLGINTLKPEQLLFTDIDNEHLYLDYLNNFMKTFLKEHNLEKITIHGFRHTHCSLLFEAGVSIKEVQERMGHTDIKTTMDIYTHVTEKTKEQTAEKYAAYMNF</sequence>
<keyword evidence="4" id="KW-0233">DNA recombination</keyword>
<evidence type="ECO:0000256" key="3">
    <source>
        <dbReference type="ARBA" id="ARBA00023125"/>
    </source>
</evidence>
<dbReference type="RefSeq" id="WP_071870142.1">
    <property type="nucleotide sequence ID" value="NZ_JABMDB010000017.1"/>
</dbReference>
<dbReference type="EMBL" id="UFYW01000001">
    <property type="protein sequence ID" value="STD83677.1"/>
    <property type="molecule type" value="Genomic_DNA"/>
</dbReference>
<dbReference type="PANTHER" id="PTHR30349:SF64">
    <property type="entry name" value="PROPHAGE INTEGRASE INTD-RELATED"/>
    <property type="match status" value="1"/>
</dbReference>
<dbReference type="InterPro" id="IPR010998">
    <property type="entry name" value="Integrase_recombinase_N"/>
</dbReference>
<dbReference type="Pfam" id="PF14657">
    <property type="entry name" value="Arm-DNA-bind_4"/>
    <property type="match status" value="1"/>
</dbReference>
<keyword evidence="8" id="KW-1185">Reference proteome</keyword>